<reference evidence="1 2" key="1">
    <citation type="journal article" date="2020" name="Cell">
        <title>Large-Scale Comparative Analyses of Tick Genomes Elucidate Their Genetic Diversity and Vector Capacities.</title>
        <authorList>
            <consortium name="Tick Genome and Microbiome Consortium (TIGMIC)"/>
            <person name="Jia N."/>
            <person name="Wang J."/>
            <person name="Shi W."/>
            <person name="Du L."/>
            <person name="Sun Y."/>
            <person name="Zhan W."/>
            <person name="Jiang J.F."/>
            <person name="Wang Q."/>
            <person name="Zhang B."/>
            <person name="Ji P."/>
            <person name="Bell-Sakyi L."/>
            <person name="Cui X.M."/>
            <person name="Yuan T.T."/>
            <person name="Jiang B.G."/>
            <person name="Yang W.F."/>
            <person name="Lam T.T."/>
            <person name="Chang Q.C."/>
            <person name="Ding S.J."/>
            <person name="Wang X.J."/>
            <person name="Zhu J.G."/>
            <person name="Ruan X.D."/>
            <person name="Zhao L."/>
            <person name="Wei J.T."/>
            <person name="Ye R.Z."/>
            <person name="Que T.C."/>
            <person name="Du C.H."/>
            <person name="Zhou Y.H."/>
            <person name="Cheng J.X."/>
            <person name="Dai P.F."/>
            <person name="Guo W.B."/>
            <person name="Han X.H."/>
            <person name="Huang E.J."/>
            <person name="Li L.F."/>
            <person name="Wei W."/>
            <person name="Gao Y.C."/>
            <person name="Liu J.Z."/>
            <person name="Shao H.Z."/>
            <person name="Wang X."/>
            <person name="Wang C.C."/>
            <person name="Yang T.C."/>
            <person name="Huo Q.B."/>
            <person name="Li W."/>
            <person name="Chen H.Y."/>
            <person name="Chen S.E."/>
            <person name="Zhou L.G."/>
            <person name="Ni X.B."/>
            <person name="Tian J.H."/>
            <person name="Sheng Y."/>
            <person name="Liu T."/>
            <person name="Pan Y.S."/>
            <person name="Xia L.Y."/>
            <person name="Li J."/>
            <person name="Zhao F."/>
            <person name="Cao W.C."/>
        </authorList>
    </citation>
    <scope>NUCLEOTIDE SEQUENCE [LARGE SCALE GENOMIC DNA]</scope>
    <source>
        <strain evidence="1">HaeL-2018</strain>
    </source>
</reference>
<name>A0A9J6FF37_HAELO</name>
<proteinExistence type="predicted"/>
<evidence type="ECO:0000313" key="2">
    <source>
        <dbReference type="Proteomes" id="UP000821853"/>
    </source>
</evidence>
<comment type="caution">
    <text evidence="1">The sequence shown here is derived from an EMBL/GenBank/DDBJ whole genome shotgun (WGS) entry which is preliminary data.</text>
</comment>
<protein>
    <submittedName>
        <fullName evidence="1">Uncharacterized protein</fullName>
    </submittedName>
</protein>
<dbReference type="Proteomes" id="UP000821853">
    <property type="component" value="Chromosome 1"/>
</dbReference>
<accession>A0A9J6FF37</accession>
<gene>
    <name evidence="1" type="ORF">HPB48_016547</name>
</gene>
<dbReference type="EMBL" id="JABSTR010000001">
    <property type="protein sequence ID" value="KAH9361017.1"/>
    <property type="molecule type" value="Genomic_DNA"/>
</dbReference>
<dbReference type="VEuPathDB" id="VectorBase:HLOH_054222"/>
<keyword evidence="2" id="KW-1185">Reference proteome</keyword>
<evidence type="ECO:0000313" key="1">
    <source>
        <dbReference type="EMBL" id="KAH9361017.1"/>
    </source>
</evidence>
<organism evidence="1 2">
    <name type="scientific">Haemaphysalis longicornis</name>
    <name type="common">Bush tick</name>
    <dbReference type="NCBI Taxonomy" id="44386"/>
    <lineage>
        <taxon>Eukaryota</taxon>
        <taxon>Metazoa</taxon>
        <taxon>Ecdysozoa</taxon>
        <taxon>Arthropoda</taxon>
        <taxon>Chelicerata</taxon>
        <taxon>Arachnida</taxon>
        <taxon>Acari</taxon>
        <taxon>Parasitiformes</taxon>
        <taxon>Ixodida</taxon>
        <taxon>Ixodoidea</taxon>
        <taxon>Ixodidae</taxon>
        <taxon>Haemaphysalinae</taxon>
        <taxon>Haemaphysalis</taxon>
    </lineage>
</organism>
<sequence length="159" mass="17311">MDRGIIETTRKLYRKELATSKFANSFAHDGFFRTVVSDPDDVQPDDDRTCSDLYEAVRKIAGQEVAGEFETFALTDAETPVVAPAMDAGIIDTVVGGPGEDEEPRKASFSYPTPPLSALYLSQCAFLFSTSRYPPLPALASLSRFSGFRHGLADFTGSD</sequence>
<dbReference type="AlphaFoldDB" id="A0A9J6FF37"/>